<feature type="chain" id="PRO_5002641887" evidence="9">
    <location>
        <begin position="21"/>
        <end position="749"/>
    </location>
</feature>
<accession>A1ZH60</accession>
<dbReference type="GO" id="GO:0005737">
    <property type="term" value="C:cytoplasm"/>
    <property type="evidence" value="ECO:0007669"/>
    <property type="project" value="UniProtKB-SubCell"/>
</dbReference>
<feature type="domain" description="PPM-type phosphatase" evidence="10">
    <location>
        <begin position="544"/>
        <end position="743"/>
    </location>
</feature>
<dbReference type="InterPro" id="IPR001932">
    <property type="entry name" value="PPM-type_phosphatase-like_dom"/>
</dbReference>
<gene>
    <name evidence="11" type="ORF">M23134_08158</name>
</gene>
<keyword evidence="8" id="KW-0812">Transmembrane</keyword>
<organism evidence="11 12">
    <name type="scientific">Microscilla marina ATCC 23134</name>
    <dbReference type="NCBI Taxonomy" id="313606"/>
    <lineage>
        <taxon>Bacteria</taxon>
        <taxon>Pseudomonadati</taxon>
        <taxon>Bacteroidota</taxon>
        <taxon>Cytophagia</taxon>
        <taxon>Cytophagales</taxon>
        <taxon>Microscillaceae</taxon>
        <taxon>Microscilla</taxon>
    </lineage>
</organism>
<dbReference type="PROSITE" id="PS50005">
    <property type="entry name" value="TPR"/>
    <property type="match status" value="1"/>
</dbReference>
<protein>
    <submittedName>
        <fullName evidence="11">Serine/threonine protein kinases, putative</fullName>
    </submittedName>
</protein>
<keyword evidence="8" id="KW-1133">Transmembrane helix</keyword>
<evidence type="ECO:0000313" key="11">
    <source>
        <dbReference type="EMBL" id="EAY30329.1"/>
    </source>
</evidence>
<feature type="transmembrane region" description="Helical" evidence="8">
    <location>
        <begin position="440"/>
        <end position="460"/>
    </location>
</feature>
<dbReference type="Proteomes" id="UP000004095">
    <property type="component" value="Unassembled WGS sequence"/>
</dbReference>
<evidence type="ECO:0000256" key="9">
    <source>
        <dbReference type="SAM" id="SignalP"/>
    </source>
</evidence>
<evidence type="ECO:0000256" key="1">
    <source>
        <dbReference type="ARBA" id="ARBA00004496"/>
    </source>
</evidence>
<keyword evidence="8" id="KW-0472">Membrane</keyword>
<dbReference type="eggNOG" id="COG2208">
    <property type="taxonomic scope" value="Bacteria"/>
</dbReference>
<comment type="similarity">
    <text evidence="5">Belongs to the Rap family.</text>
</comment>
<dbReference type="RefSeq" id="WP_002695272.1">
    <property type="nucleotide sequence ID" value="NZ_AAWS01000007.1"/>
</dbReference>
<keyword evidence="9" id="KW-0732">Signal</keyword>
<evidence type="ECO:0000256" key="4">
    <source>
        <dbReference type="ARBA" id="ARBA00022803"/>
    </source>
</evidence>
<keyword evidence="2" id="KW-0963">Cytoplasm</keyword>
<dbReference type="PANTHER" id="PTHR46630">
    <property type="entry name" value="TETRATRICOPEPTIDE REPEAT PROTEIN 29"/>
    <property type="match status" value="1"/>
</dbReference>
<dbReference type="SUPFAM" id="SSF48452">
    <property type="entry name" value="TPR-like"/>
    <property type="match status" value="2"/>
</dbReference>
<feature type="signal peptide" evidence="9">
    <location>
        <begin position="1"/>
        <end position="20"/>
    </location>
</feature>
<evidence type="ECO:0000256" key="2">
    <source>
        <dbReference type="ARBA" id="ARBA00022490"/>
    </source>
</evidence>
<dbReference type="SMART" id="SM00028">
    <property type="entry name" value="TPR"/>
    <property type="match status" value="6"/>
</dbReference>
<comment type="caution">
    <text evidence="11">The sequence shown here is derived from an EMBL/GenBank/DDBJ whole genome shotgun (WGS) entry which is preliminary data.</text>
</comment>
<reference evidence="11 12" key="1">
    <citation type="submission" date="2007-01" db="EMBL/GenBank/DDBJ databases">
        <authorList>
            <person name="Haygood M."/>
            <person name="Podell S."/>
            <person name="Anderson C."/>
            <person name="Hopkinson B."/>
            <person name="Roe K."/>
            <person name="Barbeau K."/>
            <person name="Gaasterland T."/>
            <person name="Ferriera S."/>
            <person name="Johnson J."/>
            <person name="Kravitz S."/>
            <person name="Beeson K."/>
            <person name="Sutton G."/>
            <person name="Rogers Y.-H."/>
            <person name="Friedman R."/>
            <person name="Frazier M."/>
            <person name="Venter J.C."/>
        </authorList>
    </citation>
    <scope>NUCLEOTIDE SEQUENCE [LARGE SCALE GENOMIC DNA]</scope>
    <source>
        <strain evidence="11 12">ATCC 23134</strain>
    </source>
</reference>
<evidence type="ECO:0000259" key="10">
    <source>
        <dbReference type="Pfam" id="PF07228"/>
    </source>
</evidence>
<evidence type="ECO:0000256" key="6">
    <source>
        <dbReference type="PROSITE-ProRule" id="PRU00339"/>
    </source>
</evidence>
<dbReference type="EMBL" id="AAWS01000007">
    <property type="protein sequence ID" value="EAY30329.1"/>
    <property type="molecule type" value="Genomic_DNA"/>
</dbReference>
<evidence type="ECO:0000256" key="8">
    <source>
        <dbReference type="SAM" id="Phobius"/>
    </source>
</evidence>
<dbReference type="GO" id="GO:0004674">
    <property type="term" value="F:protein serine/threonine kinase activity"/>
    <property type="evidence" value="ECO:0007669"/>
    <property type="project" value="UniProtKB-KW"/>
</dbReference>
<keyword evidence="7" id="KW-0175">Coiled coil</keyword>
<evidence type="ECO:0000256" key="3">
    <source>
        <dbReference type="ARBA" id="ARBA00022737"/>
    </source>
</evidence>
<dbReference type="InterPro" id="IPR051476">
    <property type="entry name" value="Bac_ResReg_Asp_Phosphatase"/>
</dbReference>
<keyword evidence="12" id="KW-1185">Reference proteome</keyword>
<sequence length="749" mass="85627">MKHLFFIISLCLLFAVKSFAQLSIVDSLKTAFSNASHDTTKTFIALKVAKAYIKTDQKQAQEYINKARVLAENANFLEGQINTLITEAKLFSTQGKIQKSVEIINKGFDLIKQKKGTERQAMVLYNVLGVYYYAMSNYKKSLENLLAGLAIAEKLKDDVYIGKFSSNVGVIYDEQGNYPKALKSYFKGLKVAEAHQQYKSKVDVLTNISTIYFQQQKLKLAIETAQKALHLLKTKVKNEVGEVICLGNLAEFYFYEGKYSKALEYAQKSKEIAQRITDKMGLVTAYKVIGQVKTKRKQYREALRYYGIGRDMSIEINDKQGTSNMEREIALIHSEMRAYDTALEYARKSLKRAQEIGAAKEIKKGLEALSEIFKAQGNIDSSYHYYRAYVKQKDKLFGEQNAREIATIRAEFDLEKKQAEINLLTKDNALKEAKNQRAQIVRNLFIGGFIVILIIAFIMYRNILQKQRTNQLLQNKNEEINRKNIQINAQNEAITSSINYAQRIQKAILPLDEQIAKLADEYFIYNKPRDIVSGDFYWVVEYQNKFFFSVIDCTGHGVPGAFMSMLGNTSLTNIVLQQGITKPHEILNQLSKEIDYILQQHVTQNSDSMDMALCMVDFDKCILEYAGANNPMLCIQNGEMNLVKADRMPIGKEQIDMARSYTLHTIDISVPTVVYLFSDGYQDQFGGKDGKKFRSRRLRQLIMDIHRYPLTKQRALLDESLTAWMEEGDKVQVDDILIMGVKFNGKSQI</sequence>
<proteinExistence type="inferred from homology"/>
<dbReference type="InterPro" id="IPR036457">
    <property type="entry name" value="PPM-type-like_dom_sf"/>
</dbReference>
<dbReference type="Pfam" id="PF13424">
    <property type="entry name" value="TPR_12"/>
    <property type="match status" value="1"/>
</dbReference>
<evidence type="ECO:0000313" key="12">
    <source>
        <dbReference type="Proteomes" id="UP000004095"/>
    </source>
</evidence>
<dbReference type="PANTHER" id="PTHR46630:SF1">
    <property type="entry name" value="TETRATRICOPEPTIDE REPEAT PROTEIN 29"/>
    <property type="match status" value="1"/>
</dbReference>
<dbReference type="Gene3D" id="3.60.40.10">
    <property type="entry name" value="PPM-type phosphatase domain"/>
    <property type="match status" value="1"/>
</dbReference>
<dbReference type="eggNOG" id="COG0457">
    <property type="taxonomic scope" value="Bacteria"/>
</dbReference>
<evidence type="ECO:0000256" key="5">
    <source>
        <dbReference type="ARBA" id="ARBA00038253"/>
    </source>
</evidence>
<keyword evidence="11" id="KW-0418">Kinase</keyword>
<keyword evidence="4 6" id="KW-0802">TPR repeat</keyword>
<dbReference type="AlphaFoldDB" id="A1ZH60"/>
<name>A1ZH60_MICM2</name>
<dbReference type="Gene3D" id="1.25.40.10">
    <property type="entry name" value="Tetratricopeptide repeat domain"/>
    <property type="match status" value="2"/>
</dbReference>
<keyword evidence="11" id="KW-0808">Transferase</keyword>
<feature type="repeat" description="TPR" evidence="6">
    <location>
        <begin position="162"/>
        <end position="195"/>
    </location>
</feature>
<dbReference type="InterPro" id="IPR019734">
    <property type="entry name" value="TPR_rpt"/>
</dbReference>
<feature type="coiled-coil region" evidence="7">
    <location>
        <begin position="463"/>
        <end position="493"/>
    </location>
</feature>
<dbReference type="Pfam" id="PF07228">
    <property type="entry name" value="SpoIIE"/>
    <property type="match status" value="1"/>
</dbReference>
<dbReference type="InterPro" id="IPR011990">
    <property type="entry name" value="TPR-like_helical_dom_sf"/>
</dbReference>
<keyword evidence="3" id="KW-0677">Repeat</keyword>
<comment type="subcellular location">
    <subcellularLocation>
        <location evidence="1">Cytoplasm</location>
    </subcellularLocation>
</comment>
<evidence type="ECO:0000256" key="7">
    <source>
        <dbReference type="SAM" id="Coils"/>
    </source>
</evidence>
<keyword evidence="11" id="KW-0723">Serine/threonine-protein kinase</keyword>